<dbReference type="GO" id="GO:0016740">
    <property type="term" value="F:transferase activity"/>
    <property type="evidence" value="ECO:0007669"/>
    <property type="project" value="UniProtKB-KW"/>
</dbReference>
<comment type="similarity">
    <text evidence="4">Belongs to the class I-like SAM-binding methyltransferase superfamily.</text>
</comment>
<evidence type="ECO:0000256" key="3">
    <source>
        <dbReference type="ARBA" id="ARBA00022691"/>
    </source>
</evidence>
<evidence type="ECO:0000256" key="1">
    <source>
        <dbReference type="ARBA" id="ARBA00005179"/>
    </source>
</evidence>
<name>A0A8E2F006_9PEZI</name>
<evidence type="ECO:0000256" key="4">
    <source>
        <dbReference type="ARBA" id="ARBA00038314"/>
    </source>
</evidence>
<organism evidence="6 7">
    <name type="scientific">Glonium stellatum</name>
    <dbReference type="NCBI Taxonomy" id="574774"/>
    <lineage>
        <taxon>Eukaryota</taxon>
        <taxon>Fungi</taxon>
        <taxon>Dikarya</taxon>
        <taxon>Ascomycota</taxon>
        <taxon>Pezizomycotina</taxon>
        <taxon>Dothideomycetes</taxon>
        <taxon>Pleosporomycetidae</taxon>
        <taxon>Gloniales</taxon>
        <taxon>Gloniaceae</taxon>
        <taxon>Glonium</taxon>
    </lineage>
</organism>
<dbReference type="Pfam" id="PF13649">
    <property type="entry name" value="Methyltransf_25"/>
    <property type="match status" value="1"/>
</dbReference>
<dbReference type="InterPro" id="IPR041698">
    <property type="entry name" value="Methyltransf_25"/>
</dbReference>
<protein>
    <recommendedName>
        <fullName evidence="5">Methyltransferase domain-containing protein</fullName>
    </recommendedName>
</protein>
<dbReference type="EMBL" id="KV749722">
    <property type="protein sequence ID" value="OCL08065.1"/>
    <property type="molecule type" value="Genomic_DNA"/>
</dbReference>
<keyword evidence="7" id="KW-1185">Reference proteome</keyword>
<gene>
    <name evidence="6" type="ORF">AOQ84DRAFT_222273</name>
</gene>
<dbReference type="PANTHER" id="PTHR35897">
    <property type="entry name" value="METHYLTRANSFERASE AUSD"/>
    <property type="match status" value="1"/>
</dbReference>
<dbReference type="AlphaFoldDB" id="A0A8E2F006"/>
<proteinExistence type="inferred from homology"/>
<evidence type="ECO:0000256" key="2">
    <source>
        <dbReference type="ARBA" id="ARBA00022679"/>
    </source>
</evidence>
<keyword evidence="3" id="KW-0949">S-adenosyl-L-methionine</keyword>
<dbReference type="Gene3D" id="3.40.50.150">
    <property type="entry name" value="Vaccinia Virus protein VP39"/>
    <property type="match status" value="1"/>
</dbReference>
<evidence type="ECO:0000313" key="6">
    <source>
        <dbReference type="EMBL" id="OCL08065.1"/>
    </source>
</evidence>
<dbReference type="InterPro" id="IPR051654">
    <property type="entry name" value="Meroterpenoid_MTases"/>
</dbReference>
<feature type="domain" description="Methyltransferase" evidence="5">
    <location>
        <begin position="847"/>
        <end position="951"/>
    </location>
</feature>
<evidence type="ECO:0000259" key="5">
    <source>
        <dbReference type="Pfam" id="PF13649"/>
    </source>
</evidence>
<dbReference type="InterPro" id="IPR029063">
    <property type="entry name" value="SAM-dependent_MTases_sf"/>
</dbReference>
<dbReference type="CDD" id="cd02440">
    <property type="entry name" value="AdoMet_MTases"/>
    <property type="match status" value="1"/>
</dbReference>
<dbReference type="PANTHER" id="PTHR35897:SF1">
    <property type="entry name" value="METHYLTRANSFERASE AUSD"/>
    <property type="match status" value="1"/>
</dbReference>
<sequence>MAASIPLFPFDPALAENLGFLYLAVGGSRVYQQRDQKSLHKTAAKVQDWDLVGLVESKGDILCLVLRKETQLRSLLGIVNAEYLTWEVLREGKNQENWEVLRFAGTAKDGSKRSLKICSRDHLLHVGSEPAIRRFGVLSSRKVRYTRRYHPRDGHRIFIYQPLKLTEDLFVLDDADFLHPKDDLIAVNPGVTCDLFLTSVPVYEVAHHTASSLKATLLHKWRAISKEPCVKDVIPLLYRFRDFDAQFAQRLRIEFTRVAGASPRPLVNLSSPSRTEMKESEIRRRQRLQKQYHILCILDIAWDFWSPRYILSSPTPAALDNHEETFEFRAAAERYRPSPFTSNSEGLFGEICFRTDAEWRRVYVKKASHVIDELRALPDVLRYFPPSCVQQLLAADKSASQLFFRRFEGKMLSKVRLEYYDNKSFLNHTGPMDAVDWFVEIEMQRTEHVGDAYRSTMNMDPIPARCAEQHIHRFYYARLESDSRFLEFYSEQCLDVLGIYDLKEVGTSDFLNMPLTINGTSYPPLRYYLDRAKDVLDPSAPGGLSSLSEAFGLGDGHGGNVMVTEDYASPKMIYLDYEVSGFHCPFLDMAKSIYNDGFFNVLYADLLCDDATDRQNKSGAVVSWVINSEALCIDYSVRVDAIGKTTAITKLEYLLRPIFNLVRRQSLRKAKVAEDVLSNSLFACALLSRNFAKRADIFFLNLALGVRLVDNLREVLSEVFGWRGLPVVGLSIRDMKIEEPPVRELSVALYESRGHACSDVFLLYNLKPEEVFLKRASETFQLQHRFSRKSDESHGTVLHRISDARYTGMKIAPHTCIRESLFAEPRIDHHFAYSTILKSRRPESLLIDVGCCMGTDIRKLILDGYPPECILGLDVEKRFFKLGHDLYNEDEESSRLRFRQADMLDPRFTERTSDLQNRFHFVHTANVIHLFNLRDQETFFRNLVHLTKPGGIIWGRQVGLAENTNQSIYKQPEGKGARFTIKEFRDFLLGITGWTSADMQFEAQLVDGAFIYLQES</sequence>
<keyword evidence="2" id="KW-0808">Transferase</keyword>
<dbReference type="Proteomes" id="UP000250140">
    <property type="component" value="Unassembled WGS sequence"/>
</dbReference>
<comment type="pathway">
    <text evidence="1">Secondary metabolite biosynthesis.</text>
</comment>
<accession>A0A8E2F006</accession>
<dbReference type="OrthoDB" id="3888614at2759"/>
<evidence type="ECO:0000313" key="7">
    <source>
        <dbReference type="Proteomes" id="UP000250140"/>
    </source>
</evidence>
<dbReference type="SUPFAM" id="SSF53335">
    <property type="entry name" value="S-adenosyl-L-methionine-dependent methyltransferases"/>
    <property type="match status" value="1"/>
</dbReference>
<reference evidence="6 7" key="1">
    <citation type="journal article" date="2016" name="Nat. Commun.">
        <title>Ectomycorrhizal ecology is imprinted in the genome of the dominant symbiotic fungus Cenococcum geophilum.</title>
        <authorList>
            <consortium name="DOE Joint Genome Institute"/>
            <person name="Peter M."/>
            <person name="Kohler A."/>
            <person name="Ohm R.A."/>
            <person name="Kuo A."/>
            <person name="Krutzmann J."/>
            <person name="Morin E."/>
            <person name="Arend M."/>
            <person name="Barry K.W."/>
            <person name="Binder M."/>
            <person name="Choi C."/>
            <person name="Clum A."/>
            <person name="Copeland A."/>
            <person name="Grisel N."/>
            <person name="Haridas S."/>
            <person name="Kipfer T."/>
            <person name="LaButti K."/>
            <person name="Lindquist E."/>
            <person name="Lipzen A."/>
            <person name="Maire R."/>
            <person name="Meier B."/>
            <person name="Mihaltcheva S."/>
            <person name="Molinier V."/>
            <person name="Murat C."/>
            <person name="Poggeler S."/>
            <person name="Quandt C.A."/>
            <person name="Sperisen C."/>
            <person name="Tritt A."/>
            <person name="Tisserant E."/>
            <person name="Crous P.W."/>
            <person name="Henrissat B."/>
            <person name="Nehls U."/>
            <person name="Egli S."/>
            <person name="Spatafora J.W."/>
            <person name="Grigoriev I.V."/>
            <person name="Martin F.M."/>
        </authorList>
    </citation>
    <scope>NUCLEOTIDE SEQUENCE [LARGE SCALE GENOMIC DNA]</scope>
    <source>
        <strain evidence="6 7">CBS 207.34</strain>
    </source>
</reference>